<evidence type="ECO:0000256" key="2">
    <source>
        <dbReference type="ARBA" id="ARBA00023125"/>
    </source>
</evidence>
<evidence type="ECO:0000256" key="3">
    <source>
        <dbReference type="ARBA" id="ARBA00023163"/>
    </source>
</evidence>
<comment type="caution">
    <text evidence="5">The sequence shown here is derived from an EMBL/GenBank/DDBJ whole genome shotgun (WGS) entry which is preliminary data.</text>
</comment>
<dbReference type="PANTHER" id="PTHR46797:SF23">
    <property type="entry name" value="HTH-TYPE TRANSCRIPTIONAL REGULATOR SUTR"/>
    <property type="match status" value="1"/>
</dbReference>
<feature type="domain" description="HTH cro/C1-type" evidence="4">
    <location>
        <begin position="19"/>
        <end position="73"/>
    </location>
</feature>
<dbReference type="PROSITE" id="PS50943">
    <property type="entry name" value="HTH_CROC1"/>
    <property type="match status" value="1"/>
</dbReference>
<dbReference type="SUPFAM" id="SSF47413">
    <property type="entry name" value="lambda repressor-like DNA-binding domains"/>
    <property type="match status" value="1"/>
</dbReference>
<evidence type="ECO:0000313" key="6">
    <source>
        <dbReference type="Proteomes" id="UP001339167"/>
    </source>
</evidence>
<keyword evidence="6" id="KW-1185">Reference proteome</keyword>
<keyword evidence="2" id="KW-0238">DNA-binding</keyword>
<dbReference type="RefSeq" id="WP_330089388.1">
    <property type="nucleotide sequence ID" value="NZ_JAUGZK010000026.1"/>
</dbReference>
<gene>
    <name evidence="5" type="ORF">QWF21_17805</name>
</gene>
<dbReference type="Gene3D" id="1.10.260.40">
    <property type="entry name" value="lambda repressor-like DNA-binding domains"/>
    <property type="match status" value="1"/>
</dbReference>
<proteinExistence type="predicted"/>
<evidence type="ECO:0000313" key="5">
    <source>
        <dbReference type="EMBL" id="MEE2026095.1"/>
    </source>
</evidence>
<protein>
    <submittedName>
        <fullName evidence="5">Helix-turn-helix transcriptional regulator</fullName>
    </submittedName>
</protein>
<evidence type="ECO:0000256" key="1">
    <source>
        <dbReference type="ARBA" id="ARBA00023015"/>
    </source>
</evidence>
<dbReference type="EMBL" id="JAUGZK010000026">
    <property type="protein sequence ID" value="MEE2026095.1"/>
    <property type="molecule type" value="Genomic_DNA"/>
</dbReference>
<dbReference type="Pfam" id="PF01381">
    <property type="entry name" value="HTH_3"/>
    <property type="match status" value="1"/>
</dbReference>
<keyword evidence="3" id="KW-0804">Transcription</keyword>
<name>A0ABU7JLV1_9GAMM</name>
<dbReference type="Proteomes" id="UP001339167">
    <property type="component" value="Unassembled WGS sequence"/>
</dbReference>
<dbReference type="InterPro" id="IPR050807">
    <property type="entry name" value="TransReg_Diox_bact_type"/>
</dbReference>
<dbReference type="InterPro" id="IPR001387">
    <property type="entry name" value="Cro/C1-type_HTH"/>
</dbReference>
<keyword evidence="1" id="KW-0805">Transcription regulation</keyword>
<dbReference type="PANTHER" id="PTHR46797">
    <property type="entry name" value="HTH-TYPE TRANSCRIPTIONAL REGULATOR"/>
    <property type="match status" value="1"/>
</dbReference>
<accession>A0ABU7JLV1</accession>
<dbReference type="CDD" id="cd00093">
    <property type="entry name" value="HTH_XRE"/>
    <property type="match status" value="1"/>
</dbReference>
<dbReference type="SMART" id="SM00530">
    <property type="entry name" value="HTH_XRE"/>
    <property type="match status" value="1"/>
</dbReference>
<dbReference type="InterPro" id="IPR010982">
    <property type="entry name" value="Lambda_DNA-bd_dom_sf"/>
</dbReference>
<organism evidence="5 6">
    <name type="scientific">Alkalimonas mucilaginosa</name>
    <dbReference type="NCBI Taxonomy" id="3057676"/>
    <lineage>
        <taxon>Bacteria</taxon>
        <taxon>Pseudomonadati</taxon>
        <taxon>Pseudomonadota</taxon>
        <taxon>Gammaproteobacteria</taxon>
        <taxon>Alkalimonas</taxon>
    </lineage>
</organism>
<evidence type="ECO:0000259" key="4">
    <source>
        <dbReference type="PROSITE" id="PS50943"/>
    </source>
</evidence>
<reference evidence="5 6" key="1">
    <citation type="submission" date="2023-06" db="EMBL/GenBank/DDBJ databases">
        <title>Alkalimonas sp., MEB004 an alkaliphilic bacterium isolated from Lonar Lake, India.</title>
        <authorList>
            <person name="Joshi A."/>
            <person name="Thite S."/>
        </authorList>
    </citation>
    <scope>NUCLEOTIDE SEQUENCE [LARGE SCALE GENOMIC DNA]</scope>
    <source>
        <strain evidence="5 6">MEB004</strain>
    </source>
</reference>
<sequence>MNNYLPEESAFLVAFGYRLRTIRLQRNLSQEELADLCGLHRTYIGSIERGERNISILNISRLAKALGCNLSTLMEG</sequence>